<accession>A0A9Q0G3Q2</accession>
<keyword evidence="4" id="KW-1185">Reference proteome</keyword>
<dbReference type="PANTHER" id="PTHR22765">
    <property type="entry name" value="RING FINGER AND PROTEASE ASSOCIATED DOMAIN-CONTAINING"/>
    <property type="match status" value="1"/>
</dbReference>
<comment type="caution">
    <text evidence="3">The sequence shown here is derived from an EMBL/GenBank/DDBJ whole genome shotgun (WGS) entry which is preliminary data.</text>
</comment>
<dbReference type="InterPro" id="IPR001841">
    <property type="entry name" value="Znf_RING"/>
</dbReference>
<dbReference type="AlphaFoldDB" id="A0A9Q0G3Q2"/>
<keyword evidence="1" id="KW-0862">Zinc</keyword>
<dbReference type="EMBL" id="JAKUCV010002385">
    <property type="protein sequence ID" value="KAJ4842830.1"/>
    <property type="molecule type" value="Genomic_DNA"/>
</dbReference>
<sequence>MAKFSSSDSNSTYLRCLIDSSFDLDEALTLPESSPDQQITTANSLVAEMPTVLPDEDSICSICMEGFSPDIGGKRVSCGHVYHATCISSWLSRYDSCPLCRCDISGGR</sequence>
<dbReference type="GO" id="GO:0008270">
    <property type="term" value="F:zinc ion binding"/>
    <property type="evidence" value="ECO:0007669"/>
    <property type="project" value="UniProtKB-KW"/>
</dbReference>
<gene>
    <name evidence="3" type="ORF">Tsubulata_033649</name>
</gene>
<dbReference type="Gene3D" id="3.30.40.10">
    <property type="entry name" value="Zinc/RING finger domain, C3HC4 (zinc finger)"/>
    <property type="match status" value="1"/>
</dbReference>
<feature type="domain" description="RING-type" evidence="2">
    <location>
        <begin position="60"/>
        <end position="101"/>
    </location>
</feature>
<dbReference type="GO" id="GO:0061630">
    <property type="term" value="F:ubiquitin protein ligase activity"/>
    <property type="evidence" value="ECO:0007669"/>
    <property type="project" value="TreeGrafter"/>
</dbReference>
<reference evidence="3" key="2">
    <citation type="journal article" date="2023" name="Plants (Basel)">
        <title>Annotation of the Turnera subulata (Passifloraceae) Draft Genome Reveals the S-Locus Evolved after the Divergence of Turneroideae from Passifloroideae in a Stepwise Manner.</title>
        <authorList>
            <person name="Henning P.M."/>
            <person name="Roalson E.H."/>
            <person name="Mir W."/>
            <person name="McCubbin A.G."/>
            <person name="Shore J.S."/>
        </authorList>
    </citation>
    <scope>NUCLEOTIDE SEQUENCE</scope>
    <source>
        <strain evidence="3">F60SS</strain>
    </source>
</reference>
<organism evidence="3 4">
    <name type="scientific">Turnera subulata</name>
    <dbReference type="NCBI Taxonomy" id="218843"/>
    <lineage>
        <taxon>Eukaryota</taxon>
        <taxon>Viridiplantae</taxon>
        <taxon>Streptophyta</taxon>
        <taxon>Embryophyta</taxon>
        <taxon>Tracheophyta</taxon>
        <taxon>Spermatophyta</taxon>
        <taxon>Magnoliopsida</taxon>
        <taxon>eudicotyledons</taxon>
        <taxon>Gunneridae</taxon>
        <taxon>Pentapetalae</taxon>
        <taxon>rosids</taxon>
        <taxon>fabids</taxon>
        <taxon>Malpighiales</taxon>
        <taxon>Passifloraceae</taxon>
        <taxon>Turnera</taxon>
    </lineage>
</organism>
<reference evidence="3" key="1">
    <citation type="submission" date="2022-02" db="EMBL/GenBank/DDBJ databases">
        <authorList>
            <person name="Henning P.M."/>
            <person name="McCubbin A.G."/>
            <person name="Shore J.S."/>
        </authorList>
    </citation>
    <scope>NUCLEOTIDE SEQUENCE</scope>
    <source>
        <strain evidence="3">F60SS</strain>
        <tissue evidence="3">Leaves</tissue>
    </source>
</reference>
<dbReference type="OrthoDB" id="21204at2759"/>
<dbReference type="GO" id="GO:0006511">
    <property type="term" value="P:ubiquitin-dependent protein catabolic process"/>
    <property type="evidence" value="ECO:0007669"/>
    <property type="project" value="TreeGrafter"/>
</dbReference>
<dbReference type="SMART" id="SM00184">
    <property type="entry name" value="RING"/>
    <property type="match status" value="1"/>
</dbReference>
<protein>
    <recommendedName>
        <fullName evidence="2">RING-type domain-containing protein</fullName>
    </recommendedName>
</protein>
<keyword evidence="1" id="KW-0863">Zinc-finger</keyword>
<dbReference type="InterPro" id="IPR013083">
    <property type="entry name" value="Znf_RING/FYVE/PHD"/>
</dbReference>
<evidence type="ECO:0000259" key="2">
    <source>
        <dbReference type="PROSITE" id="PS50089"/>
    </source>
</evidence>
<dbReference type="PANTHER" id="PTHR22765:SF434">
    <property type="entry name" value="GB|AAD18119.1-RELATED"/>
    <property type="match status" value="1"/>
</dbReference>
<evidence type="ECO:0000313" key="3">
    <source>
        <dbReference type="EMBL" id="KAJ4842830.1"/>
    </source>
</evidence>
<dbReference type="Pfam" id="PF13639">
    <property type="entry name" value="zf-RING_2"/>
    <property type="match status" value="1"/>
</dbReference>
<dbReference type="SUPFAM" id="SSF57850">
    <property type="entry name" value="RING/U-box"/>
    <property type="match status" value="1"/>
</dbReference>
<evidence type="ECO:0000313" key="4">
    <source>
        <dbReference type="Proteomes" id="UP001141552"/>
    </source>
</evidence>
<proteinExistence type="predicted"/>
<keyword evidence="1" id="KW-0479">Metal-binding</keyword>
<name>A0A9Q0G3Q2_9ROSI</name>
<evidence type="ECO:0000256" key="1">
    <source>
        <dbReference type="PROSITE-ProRule" id="PRU00175"/>
    </source>
</evidence>
<dbReference type="InterPro" id="IPR051826">
    <property type="entry name" value="E3_ubiquitin-ligase_domain"/>
</dbReference>
<dbReference type="Proteomes" id="UP001141552">
    <property type="component" value="Unassembled WGS sequence"/>
</dbReference>
<dbReference type="PROSITE" id="PS50089">
    <property type="entry name" value="ZF_RING_2"/>
    <property type="match status" value="1"/>
</dbReference>